<dbReference type="Proteomes" id="UP001229421">
    <property type="component" value="Unassembled WGS sequence"/>
</dbReference>
<sequence>MVRPSSIAKHKPHNFKHKQQQQQQQPHLSSAYICNLVKQSIQHKHPLYSNTECFNDHNNMQQPPSQPKRKKQVRKRTYTSKPHQQQFLNMAEARREIAIALKFHRATMKLQQEAATAAAEAEAEAASDLHSITLPNQTLGLNLNFQDFENLQSSNSFISSSSSSSSLLSSTSSSAVMSRDDLHHAMDEDEIEKIKCLSEQYQMEWNDTMNVLMSTWWFEFLNTNIEIEPQGDNFDFEFDVFDQVMEVPPW</sequence>
<feature type="region of interest" description="Disordered" evidence="1">
    <location>
        <begin position="53"/>
        <end position="85"/>
    </location>
</feature>
<evidence type="ECO:0000313" key="2">
    <source>
        <dbReference type="EMBL" id="KAK1414122.1"/>
    </source>
</evidence>
<proteinExistence type="predicted"/>
<protein>
    <submittedName>
        <fullName evidence="2">Uncharacterized protein</fullName>
    </submittedName>
</protein>
<evidence type="ECO:0000313" key="3">
    <source>
        <dbReference type="Proteomes" id="UP001229421"/>
    </source>
</evidence>
<dbReference type="PANTHER" id="PTHR37256:SF1">
    <property type="entry name" value="MYB-LIKE PROTEIN A"/>
    <property type="match status" value="1"/>
</dbReference>
<comment type="caution">
    <text evidence="2">The sequence shown here is derived from an EMBL/GenBank/DDBJ whole genome shotgun (WGS) entry which is preliminary data.</text>
</comment>
<evidence type="ECO:0000256" key="1">
    <source>
        <dbReference type="SAM" id="MobiDB-lite"/>
    </source>
</evidence>
<feature type="compositionally biased region" description="Basic residues" evidence="1">
    <location>
        <begin position="8"/>
        <end position="19"/>
    </location>
</feature>
<dbReference type="AlphaFoldDB" id="A0AAD8NMI3"/>
<dbReference type="PANTHER" id="PTHR37256">
    <property type="entry name" value="E1A-BINDING PROTEIN P400-LIKE"/>
    <property type="match status" value="1"/>
</dbReference>
<accession>A0AAD8NMI3</accession>
<reference evidence="2" key="1">
    <citation type="journal article" date="2023" name="bioRxiv">
        <title>Improved chromosome-level genome assembly for marigold (Tagetes erecta).</title>
        <authorList>
            <person name="Jiang F."/>
            <person name="Yuan L."/>
            <person name="Wang S."/>
            <person name="Wang H."/>
            <person name="Xu D."/>
            <person name="Wang A."/>
            <person name="Fan W."/>
        </authorList>
    </citation>
    <scope>NUCLEOTIDE SEQUENCE</scope>
    <source>
        <strain evidence="2">WSJ</strain>
        <tissue evidence="2">Leaf</tissue>
    </source>
</reference>
<feature type="region of interest" description="Disordered" evidence="1">
    <location>
        <begin position="1"/>
        <end position="27"/>
    </location>
</feature>
<organism evidence="2 3">
    <name type="scientific">Tagetes erecta</name>
    <name type="common">African marigold</name>
    <dbReference type="NCBI Taxonomy" id="13708"/>
    <lineage>
        <taxon>Eukaryota</taxon>
        <taxon>Viridiplantae</taxon>
        <taxon>Streptophyta</taxon>
        <taxon>Embryophyta</taxon>
        <taxon>Tracheophyta</taxon>
        <taxon>Spermatophyta</taxon>
        <taxon>Magnoliopsida</taxon>
        <taxon>eudicotyledons</taxon>
        <taxon>Gunneridae</taxon>
        <taxon>Pentapetalae</taxon>
        <taxon>asterids</taxon>
        <taxon>campanulids</taxon>
        <taxon>Asterales</taxon>
        <taxon>Asteraceae</taxon>
        <taxon>Asteroideae</taxon>
        <taxon>Heliantheae alliance</taxon>
        <taxon>Tageteae</taxon>
        <taxon>Tagetes</taxon>
    </lineage>
</organism>
<name>A0AAD8NMI3_TARER</name>
<gene>
    <name evidence="2" type="ORF">QVD17_29863</name>
</gene>
<feature type="compositionally biased region" description="Basic residues" evidence="1">
    <location>
        <begin position="67"/>
        <end position="78"/>
    </location>
</feature>
<keyword evidence="3" id="KW-1185">Reference proteome</keyword>
<dbReference type="EMBL" id="JAUHHV010000008">
    <property type="protein sequence ID" value="KAK1414122.1"/>
    <property type="molecule type" value="Genomic_DNA"/>
</dbReference>